<sequence length="561" mass="60140">MSRSRRARVLAVVSGVGLVIAGLVPTATAQAGSTANPAAPPATIQWQECPQYSDEVLDYLRIRPADRARFRELWARTDCGTVSVPLDYRAPGGEQITIALTRLRASDQAHRLGSLAMNPGGPGGSGYLMPAQLMLTNATTARLSERYDLIGFDPRGIGYSTSYDCPSDGPGAGPSPVGGWTRATLRQAYDQWAAQAARCSSANPAFLSQLTTANVARDLDRIRQALGEGRMSYFGVSWGTQLGAVYRSMFPATIGRMWLDSVVSPRAYDLAYRFDASARATEEGFALFARWLAARNDGYGLGDTPAKVRATVLGMRQRADARPWRFSDLPVPLDGSFISFLASAPNLHWEQAGQILVAMRTAVDGGPAPQPVREVVGGPSGPPPPPPAGAPERDNATAGQAYLCNEDTSSRDFEPLWRGYRTNLDRYPVTGDLTALRPTCAGWTLPVQSFPLRRNGASLQMSGHRYEASTPYPWVRQMRDAIGGEVFTVDDFIHGSLPFVPECARHLVDYFDTGSPDGGSCRGEQPDGGTATAAATGPAPSEPTVGGTPSAAVPFSWPARR</sequence>
<dbReference type="Gene3D" id="3.40.50.1820">
    <property type="entry name" value="alpha/beta hydrolase"/>
    <property type="match status" value="1"/>
</dbReference>
<organism evidence="8 9">
    <name type="scientific">Micromonospora zhanjiangensis</name>
    <dbReference type="NCBI Taxonomy" id="1522057"/>
    <lineage>
        <taxon>Bacteria</taxon>
        <taxon>Bacillati</taxon>
        <taxon>Actinomycetota</taxon>
        <taxon>Actinomycetes</taxon>
        <taxon>Micromonosporales</taxon>
        <taxon>Micromonosporaceae</taxon>
        <taxon>Micromonospora</taxon>
    </lineage>
</organism>
<feature type="compositionally biased region" description="Low complexity" evidence="4">
    <location>
        <begin position="527"/>
        <end position="539"/>
    </location>
</feature>
<accession>A0ABV8KU78</accession>
<feature type="domain" description="AB hydrolase-1" evidence="6">
    <location>
        <begin position="118"/>
        <end position="315"/>
    </location>
</feature>
<gene>
    <name evidence="8" type="ORF">ACFOX0_27745</name>
</gene>
<comment type="caution">
    <text evidence="8">The sequence shown here is derived from an EMBL/GenBank/DDBJ whole genome shotgun (WGS) entry which is preliminary data.</text>
</comment>
<dbReference type="Proteomes" id="UP001595868">
    <property type="component" value="Unassembled WGS sequence"/>
</dbReference>
<dbReference type="GO" id="GO:0016787">
    <property type="term" value="F:hydrolase activity"/>
    <property type="evidence" value="ECO:0007669"/>
    <property type="project" value="UniProtKB-KW"/>
</dbReference>
<evidence type="ECO:0000313" key="9">
    <source>
        <dbReference type="Proteomes" id="UP001595868"/>
    </source>
</evidence>
<dbReference type="Pfam" id="PF08386">
    <property type="entry name" value="Abhydrolase_4"/>
    <property type="match status" value="1"/>
</dbReference>
<dbReference type="RefSeq" id="WP_377551448.1">
    <property type="nucleotide sequence ID" value="NZ_JBHSBN010000027.1"/>
</dbReference>
<keyword evidence="9" id="KW-1185">Reference proteome</keyword>
<feature type="signal peptide" evidence="5">
    <location>
        <begin position="1"/>
        <end position="29"/>
    </location>
</feature>
<dbReference type="InterPro" id="IPR051601">
    <property type="entry name" value="Serine_prot/Carboxylest_S33"/>
</dbReference>
<keyword evidence="2 5" id="KW-0732">Signal</keyword>
<feature type="chain" id="PRO_5046045282" evidence="5">
    <location>
        <begin position="30"/>
        <end position="561"/>
    </location>
</feature>
<feature type="region of interest" description="Disordered" evidence="4">
    <location>
        <begin position="367"/>
        <end position="395"/>
    </location>
</feature>
<evidence type="ECO:0000256" key="5">
    <source>
        <dbReference type="SAM" id="SignalP"/>
    </source>
</evidence>
<dbReference type="InterPro" id="IPR029058">
    <property type="entry name" value="AB_hydrolase_fold"/>
</dbReference>
<dbReference type="PANTHER" id="PTHR43248">
    <property type="entry name" value="2-SUCCINYL-6-HYDROXY-2,4-CYCLOHEXADIENE-1-CARBOXYLATE SYNTHASE"/>
    <property type="match status" value="1"/>
</dbReference>
<evidence type="ECO:0000313" key="8">
    <source>
        <dbReference type="EMBL" id="MFC4109714.1"/>
    </source>
</evidence>
<dbReference type="EMBL" id="JBHSBN010000027">
    <property type="protein sequence ID" value="MFC4109714.1"/>
    <property type="molecule type" value="Genomic_DNA"/>
</dbReference>
<keyword evidence="3 8" id="KW-0378">Hydrolase</keyword>
<evidence type="ECO:0000256" key="4">
    <source>
        <dbReference type="SAM" id="MobiDB-lite"/>
    </source>
</evidence>
<evidence type="ECO:0000256" key="1">
    <source>
        <dbReference type="ARBA" id="ARBA00010088"/>
    </source>
</evidence>
<evidence type="ECO:0000256" key="2">
    <source>
        <dbReference type="ARBA" id="ARBA00022729"/>
    </source>
</evidence>
<evidence type="ECO:0000256" key="3">
    <source>
        <dbReference type="ARBA" id="ARBA00022801"/>
    </source>
</evidence>
<reference evidence="9" key="1">
    <citation type="journal article" date="2019" name="Int. J. Syst. Evol. Microbiol.">
        <title>The Global Catalogue of Microorganisms (GCM) 10K type strain sequencing project: providing services to taxonomists for standard genome sequencing and annotation.</title>
        <authorList>
            <consortium name="The Broad Institute Genomics Platform"/>
            <consortium name="The Broad Institute Genome Sequencing Center for Infectious Disease"/>
            <person name="Wu L."/>
            <person name="Ma J."/>
        </authorList>
    </citation>
    <scope>NUCLEOTIDE SEQUENCE [LARGE SCALE GENOMIC DNA]</scope>
    <source>
        <strain evidence="9">2902at01</strain>
    </source>
</reference>
<protein>
    <submittedName>
        <fullName evidence="8">Alpha/beta fold hydrolase</fullName>
    </submittedName>
</protein>
<dbReference type="Pfam" id="PF00561">
    <property type="entry name" value="Abhydrolase_1"/>
    <property type="match status" value="1"/>
</dbReference>
<feature type="compositionally biased region" description="Pro residues" evidence="4">
    <location>
        <begin position="380"/>
        <end position="389"/>
    </location>
</feature>
<dbReference type="InterPro" id="IPR013595">
    <property type="entry name" value="Pept_S33_TAP-like_C"/>
</dbReference>
<feature type="domain" description="Peptidase S33 tripeptidyl aminopeptidase-like C-terminal" evidence="7">
    <location>
        <begin position="428"/>
        <end position="517"/>
    </location>
</feature>
<feature type="region of interest" description="Disordered" evidence="4">
    <location>
        <begin position="518"/>
        <end position="561"/>
    </location>
</feature>
<evidence type="ECO:0000259" key="7">
    <source>
        <dbReference type="Pfam" id="PF08386"/>
    </source>
</evidence>
<comment type="similarity">
    <text evidence="1">Belongs to the peptidase S33 family.</text>
</comment>
<dbReference type="SUPFAM" id="SSF53474">
    <property type="entry name" value="alpha/beta-Hydrolases"/>
    <property type="match status" value="1"/>
</dbReference>
<dbReference type="InterPro" id="IPR000073">
    <property type="entry name" value="AB_hydrolase_1"/>
</dbReference>
<dbReference type="PANTHER" id="PTHR43248:SF29">
    <property type="entry name" value="TRIPEPTIDYL AMINOPEPTIDASE"/>
    <property type="match status" value="1"/>
</dbReference>
<proteinExistence type="inferred from homology"/>
<name>A0ABV8KU78_9ACTN</name>
<evidence type="ECO:0000259" key="6">
    <source>
        <dbReference type="Pfam" id="PF00561"/>
    </source>
</evidence>